<comment type="caution">
    <text evidence="2">The sequence shown here is derived from an EMBL/GenBank/DDBJ whole genome shotgun (WGS) entry which is preliminary data.</text>
</comment>
<reference evidence="2" key="1">
    <citation type="journal article" date="2022" name="IScience">
        <title>Evolution of zygomycete secretomes and the origins of terrestrial fungal ecologies.</title>
        <authorList>
            <person name="Chang Y."/>
            <person name="Wang Y."/>
            <person name="Mondo S."/>
            <person name="Ahrendt S."/>
            <person name="Andreopoulos W."/>
            <person name="Barry K."/>
            <person name="Beard J."/>
            <person name="Benny G.L."/>
            <person name="Blankenship S."/>
            <person name="Bonito G."/>
            <person name="Cuomo C."/>
            <person name="Desiro A."/>
            <person name="Gervers K.A."/>
            <person name="Hundley H."/>
            <person name="Kuo A."/>
            <person name="LaButti K."/>
            <person name="Lang B.F."/>
            <person name="Lipzen A."/>
            <person name="O'Donnell K."/>
            <person name="Pangilinan J."/>
            <person name="Reynolds N."/>
            <person name="Sandor L."/>
            <person name="Smith M.E."/>
            <person name="Tsang A."/>
            <person name="Grigoriev I.V."/>
            <person name="Stajich J.E."/>
            <person name="Spatafora J.W."/>
        </authorList>
    </citation>
    <scope>NUCLEOTIDE SEQUENCE</scope>
    <source>
        <strain evidence="2">RSA 2281</strain>
    </source>
</reference>
<proteinExistence type="predicted"/>
<evidence type="ECO:0000313" key="2">
    <source>
        <dbReference type="EMBL" id="KAI9255801.1"/>
    </source>
</evidence>
<sequence>MIRKGRKNMSNSASVSRLASKWKPPHLSVCICLLSQNGHSIFCCSQIHNPIGFLTLFFFFHRLLLFFSFSYKYKGYSKLIIIILSFLPFLQRTNIFFFFFYHGAY</sequence>
<keyword evidence="1" id="KW-0812">Transmembrane</keyword>
<dbReference type="AlphaFoldDB" id="A0AAD5JVP0"/>
<gene>
    <name evidence="2" type="ORF">BDA99DRAFT_517686</name>
</gene>
<keyword evidence="1" id="KW-1133">Transmembrane helix</keyword>
<name>A0AAD5JVP0_9FUNG</name>
<evidence type="ECO:0000313" key="3">
    <source>
        <dbReference type="Proteomes" id="UP001209540"/>
    </source>
</evidence>
<reference evidence="2" key="2">
    <citation type="submission" date="2023-02" db="EMBL/GenBank/DDBJ databases">
        <authorList>
            <consortium name="DOE Joint Genome Institute"/>
            <person name="Mondo S.J."/>
            <person name="Chang Y."/>
            <person name="Wang Y."/>
            <person name="Ahrendt S."/>
            <person name="Andreopoulos W."/>
            <person name="Barry K."/>
            <person name="Beard J."/>
            <person name="Benny G.L."/>
            <person name="Blankenship S."/>
            <person name="Bonito G."/>
            <person name="Cuomo C."/>
            <person name="Desiro A."/>
            <person name="Gervers K.A."/>
            <person name="Hundley H."/>
            <person name="Kuo A."/>
            <person name="LaButti K."/>
            <person name="Lang B.F."/>
            <person name="Lipzen A."/>
            <person name="O'Donnell K."/>
            <person name="Pangilinan J."/>
            <person name="Reynolds N."/>
            <person name="Sandor L."/>
            <person name="Smith M.W."/>
            <person name="Tsang A."/>
            <person name="Grigoriev I.V."/>
            <person name="Stajich J.E."/>
            <person name="Spatafora J.W."/>
        </authorList>
    </citation>
    <scope>NUCLEOTIDE SEQUENCE</scope>
    <source>
        <strain evidence="2">RSA 2281</strain>
    </source>
</reference>
<dbReference type="EMBL" id="JAIXMP010000022">
    <property type="protein sequence ID" value="KAI9255801.1"/>
    <property type="molecule type" value="Genomic_DNA"/>
</dbReference>
<dbReference type="Proteomes" id="UP001209540">
    <property type="component" value="Unassembled WGS sequence"/>
</dbReference>
<keyword evidence="3" id="KW-1185">Reference proteome</keyword>
<feature type="transmembrane region" description="Helical" evidence="1">
    <location>
        <begin position="79"/>
        <end position="101"/>
    </location>
</feature>
<keyword evidence="1" id="KW-0472">Membrane</keyword>
<accession>A0AAD5JVP0</accession>
<protein>
    <submittedName>
        <fullName evidence="2">Uncharacterized protein</fullName>
    </submittedName>
</protein>
<feature type="transmembrane region" description="Helical" evidence="1">
    <location>
        <begin position="50"/>
        <end position="67"/>
    </location>
</feature>
<organism evidence="2 3">
    <name type="scientific">Phascolomyces articulosus</name>
    <dbReference type="NCBI Taxonomy" id="60185"/>
    <lineage>
        <taxon>Eukaryota</taxon>
        <taxon>Fungi</taxon>
        <taxon>Fungi incertae sedis</taxon>
        <taxon>Mucoromycota</taxon>
        <taxon>Mucoromycotina</taxon>
        <taxon>Mucoromycetes</taxon>
        <taxon>Mucorales</taxon>
        <taxon>Lichtheimiaceae</taxon>
        <taxon>Phascolomyces</taxon>
    </lineage>
</organism>
<evidence type="ECO:0000256" key="1">
    <source>
        <dbReference type="SAM" id="Phobius"/>
    </source>
</evidence>